<keyword evidence="2" id="KW-1185">Reference proteome</keyword>
<reference evidence="1 2" key="1">
    <citation type="journal article" date="2016" name="Stand. Genomic Sci.">
        <title>Complete genome sequence and genomic characterization of Microcystis panniformis FACHB 1757 by third-generation sequencing.</title>
        <authorList>
            <person name="Zhang J.Y."/>
            <person name="Guan R."/>
            <person name="Zhang H.J."/>
            <person name="Li H."/>
            <person name="Xiao P."/>
            <person name="Yu G.L."/>
            <person name="Du L."/>
            <person name="Cao D.M."/>
            <person name="Zhu B.C."/>
            <person name="Li R.H."/>
            <person name="Lu Z.H."/>
        </authorList>
    </citation>
    <scope>NUCLEOTIDE SEQUENCE [LARGE SCALE GENOMIC DNA]</scope>
    <source>
        <strain evidence="1 2">FACHB-1757</strain>
    </source>
</reference>
<name>A0A0K1S8E1_9CHRO</name>
<dbReference type="Proteomes" id="UP000068167">
    <property type="component" value="Chromosome"/>
</dbReference>
<dbReference type="PATRIC" id="fig|1638788.3.peg.5458"/>
<evidence type="ECO:0000313" key="2">
    <source>
        <dbReference type="Proteomes" id="UP000068167"/>
    </source>
</evidence>
<proteinExistence type="predicted"/>
<protein>
    <submittedName>
        <fullName evidence="1">Uncharacterized protein</fullName>
    </submittedName>
</protein>
<dbReference type="RefSeq" id="WP_052277851.1">
    <property type="nucleotide sequence ID" value="NZ_CP011339.1"/>
</dbReference>
<dbReference type="EMBL" id="CP011339">
    <property type="protein sequence ID" value="AKV70251.1"/>
    <property type="molecule type" value="Genomic_DNA"/>
</dbReference>
<accession>A0A0K1S8E1</accession>
<dbReference type="KEGG" id="mpk:VL20_5411"/>
<sequence length="95" mass="10775">MTSIELRQKLINQIDRLSFEKLLVVEKLIESLESHLPETSKNIDSALESPASTNTYLEDDPIIGMCSGVIPNFSERAEEILETAIKPRSGWTWKE</sequence>
<evidence type="ECO:0000313" key="1">
    <source>
        <dbReference type="EMBL" id="AKV70251.1"/>
    </source>
</evidence>
<dbReference type="AlphaFoldDB" id="A0A0K1S8E1"/>
<organism evidence="1 2">
    <name type="scientific">Microcystis panniformis FACHB-1757</name>
    <dbReference type="NCBI Taxonomy" id="1638788"/>
    <lineage>
        <taxon>Bacteria</taxon>
        <taxon>Bacillati</taxon>
        <taxon>Cyanobacteriota</taxon>
        <taxon>Cyanophyceae</taxon>
        <taxon>Oscillatoriophycideae</taxon>
        <taxon>Chroococcales</taxon>
        <taxon>Microcystaceae</taxon>
        <taxon>Microcystis</taxon>
    </lineage>
</organism>
<gene>
    <name evidence="1" type="ORF">VL20_5411</name>
</gene>